<sequence length="168" mass="18193">MAVLQDILAWSQANLKPWQQDAVRRLFHQQMTADDLDDLYAMLKAGNGVADPQSRQPQPLAAEHLPIVAAKADAAVLVSMSNVSNVNRLAPAQTLTFAPKGMTVIYGPNGAGKSGYARVLKRACRARDITEDVRSNAFEKPEAGRLAQADFQITSGADTKTVSWVKNC</sequence>
<dbReference type="InterPro" id="IPR027417">
    <property type="entry name" value="P-loop_NTPase"/>
</dbReference>
<name>A0ABN4I1T4_9BURK</name>
<protein>
    <submittedName>
        <fullName evidence="1">Uncharacterized protein</fullName>
    </submittedName>
</protein>
<evidence type="ECO:0000313" key="2">
    <source>
        <dbReference type="Proteomes" id="UP000063429"/>
    </source>
</evidence>
<dbReference type="EMBL" id="CP011409">
    <property type="protein sequence ID" value="AKZ62881.1"/>
    <property type="molecule type" value="Genomic_DNA"/>
</dbReference>
<reference evidence="2" key="1">
    <citation type="journal article" date="2015" name="Genome Announc.">
        <title>Complete Genome Sequence of Herbaspirillum hiltneri N3 (DSM 17495), Isolated from Surface-Sterilized Wheat Roots.</title>
        <authorList>
            <person name="Guizelini D."/>
            <person name="Saizaki P.M."/>
            <person name="Coimbra N.A."/>
            <person name="Weiss V.A."/>
            <person name="Faoro H."/>
            <person name="Sfeir M.Z."/>
            <person name="Baura V.A."/>
            <person name="Monteiro R.A."/>
            <person name="Chubatsu L.S."/>
            <person name="Souza E.M."/>
            <person name="Cruz L.M."/>
            <person name="Pedrosa F.O."/>
            <person name="Raittz R.T."/>
            <person name="Marchaukoski J.N."/>
            <person name="Steffens M.B."/>
        </authorList>
    </citation>
    <scope>NUCLEOTIDE SEQUENCE [LARGE SCALE GENOMIC DNA]</scope>
    <source>
        <strain evidence="2">N3</strain>
    </source>
</reference>
<evidence type="ECO:0000313" key="1">
    <source>
        <dbReference type="EMBL" id="AKZ62881.1"/>
    </source>
</evidence>
<dbReference type="SUPFAM" id="SSF52540">
    <property type="entry name" value="P-loop containing nucleoside triphosphate hydrolases"/>
    <property type="match status" value="1"/>
</dbReference>
<dbReference type="RefSeq" id="WP_053196913.1">
    <property type="nucleotide sequence ID" value="NZ_CP011409.1"/>
</dbReference>
<proteinExistence type="predicted"/>
<keyword evidence="2" id="KW-1185">Reference proteome</keyword>
<organism evidence="1 2">
    <name type="scientific">Herbaspirillum hiltneri N3</name>
    <dbReference type="NCBI Taxonomy" id="1262470"/>
    <lineage>
        <taxon>Bacteria</taxon>
        <taxon>Pseudomonadati</taxon>
        <taxon>Pseudomonadota</taxon>
        <taxon>Betaproteobacteria</taxon>
        <taxon>Burkholderiales</taxon>
        <taxon>Oxalobacteraceae</taxon>
        <taxon>Herbaspirillum</taxon>
    </lineage>
</organism>
<dbReference type="Proteomes" id="UP000063429">
    <property type="component" value="Chromosome"/>
</dbReference>
<accession>A0ABN4I1T4</accession>
<gene>
    <name evidence="1" type="ORF">F506_09505</name>
</gene>